<dbReference type="AlphaFoldDB" id="A0AAV9RXE3"/>
<accession>A0AAV9RXE3</accession>
<organism evidence="2 3">
    <name type="scientific">Crenichthys baileyi</name>
    <name type="common">White River springfish</name>
    <dbReference type="NCBI Taxonomy" id="28760"/>
    <lineage>
        <taxon>Eukaryota</taxon>
        <taxon>Metazoa</taxon>
        <taxon>Chordata</taxon>
        <taxon>Craniata</taxon>
        <taxon>Vertebrata</taxon>
        <taxon>Euteleostomi</taxon>
        <taxon>Actinopterygii</taxon>
        <taxon>Neopterygii</taxon>
        <taxon>Teleostei</taxon>
        <taxon>Neoteleostei</taxon>
        <taxon>Acanthomorphata</taxon>
        <taxon>Ovalentaria</taxon>
        <taxon>Atherinomorphae</taxon>
        <taxon>Cyprinodontiformes</taxon>
        <taxon>Goodeidae</taxon>
        <taxon>Crenichthys</taxon>
    </lineage>
</organism>
<dbReference type="Proteomes" id="UP001311232">
    <property type="component" value="Unassembled WGS sequence"/>
</dbReference>
<feature type="compositionally biased region" description="Polar residues" evidence="1">
    <location>
        <begin position="380"/>
        <end position="395"/>
    </location>
</feature>
<feature type="region of interest" description="Disordered" evidence="1">
    <location>
        <begin position="291"/>
        <end position="319"/>
    </location>
</feature>
<feature type="compositionally biased region" description="Polar residues" evidence="1">
    <location>
        <begin position="196"/>
        <end position="219"/>
    </location>
</feature>
<feature type="compositionally biased region" description="Polar residues" evidence="1">
    <location>
        <begin position="353"/>
        <end position="367"/>
    </location>
</feature>
<name>A0AAV9RXE3_9TELE</name>
<evidence type="ECO:0000313" key="3">
    <source>
        <dbReference type="Proteomes" id="UP001311232"/>
    </source>
</evidence>
<feature type="region of interest" description="Disordered" evidence="1">
    <location>
        <begin position="196"/>
        <end position="249"/>
    </location>
</feature>
<evidence type="ECO:0008006" key="4">
    <source>
        <dbReference type="Google" id="ProtNLM"/>
    </source>
</evidence>
<reference evidence="2 3" key="1">
    <citation type="submission" date="2021-06" db="EMBL/GenBank/DDBJ databases">
        <authorList>
            <person name="Palmer J.M."/>
        </authorList>
    </citation>
    <scope>NUCLEOTIDE SEQUENCE [LARGE SCALE GENOMIC DNA]</scope>
    <source>
        <strain evidence="2 3">MEX-2019</strain>
        <tissue evidence="2">Muscle</tissue>
    </source>
</reference>
<feature type="region of interest" description="Disordered" evidence="1">
    <location>
        <begin position="334"/>
        <end position="421"/>
    </location>
</feature>
<gene>
    <name evidence="2" type="ORF">CRENBAI_020246</name>
</gene>
<dbReference type="EMBL" id="JAHHUM010001206">
    <property type="protein sequence ID" value="KAK5613540.1"/>
    <property type="molecule type" value="Genomic_DNA"/>
</dbReference>
<feature type="compositionally biased region" description="Polar residues" evidence="1">
    <location>
        <begin position="239"/>
        <end position="249"/>
    </location>
</feature>
<sequence>MTAESYGNGWLNRAMTLYGQKDIEEELTTGLELVDSCIRSLQESGILDSQDASTGDRQGLLSQSALQLNSQDAYAAAGYLSNQGLTLGETVAARSGQVGGAVHSYNQVTSSRAATQLVGTDSPSQSQRDSFAQQVLGSALHMSSEGGSVPGGPSMYYSCATLPAQRVSSPLQAVGSPTKLQRLGSASADMPSYATLQRVSSPKQSPSRLAKSYSTSSPINMVASGAAGSSSPLPMATSPGGNHTSSPIHQLSSAVGSYATLSPTKRMLHHIGADSYKISHELYANATLQRPGSLAGSRGSYSSQHSHLGSELRPLQSPEHHIDPIYEDRVYTKPNLRGQAPSSPGVDPIPLQRTGSQSTSSTFQRGSFATGGGAADYTNPYRTLQFCPSTESPYSKSGPALPPEAALGRSPSVDSIQKDPR</sequence>
<keyword evidence="3" id="KW-1185">Reference proteome</keyword>
<protein>
    <recommendedName>
        <fullName evidence="4">Catenin delta-2</fullName>
    </recommendedName>
</protein>
<comment type="caution">
    <text evidence="2">The sequence shown here is derived from an EMBL/GenBank/DDBJ whole genome shotgun (WGS) entry which is preliminary data.</text>
</comment>
<proteinExistence type="predicted"/>
<evidence type="ECO:0000313" key="2">
    <source>
        <dbReference type="EMBL" id="KAK5613540.1"/>
    </source>
</evidence>
<evidence type="ECO:0000256" key="1">
    <source>
        <dbReference type="SAM" id="MobiDB-lite"/>
    </source>
</evidence>